<feature type="transmembrane region" description="Helical" evidence="5">
    <location>
        <begin position="23"/>
        <end position="48"/>
    </location>
</feature>
<feature type="transmembrane region" description="Helical" evidence="5">
    <location>
        <begin position="91"/>
        <end position="113"/>
    </location>
</feature>
<evidence type="ECO:0000256" key="5">
    <source>
        <dbReference type="SAM" id="Phobius"/>
    </source>
</evidence>
<evidence type="ECO:0000256" key="3">
    <source>
        <dbReference type="ARBA" id="ARBA00022989"/>
    </source>
</evidence>
<keyword evidence="3 5" id="KW-1133">Transmembrane helix</keyword>
<protein>
    <submittedName>
        <fullName evidence="7">Efflux pump FUS6</fullName>
    </submittedName>
</protein>
<feature type="domain" description="Major facilitator superfamily (MFS) profile" evidence="6">
    <location>
        <begin position="23"/>
        <end position="530"/>
    </location>
</feature>
<dbReference type="GO" id="GO:0022857">
    <property type="term" value="F:transmembrane transporter activity"/>
    <property type="evidence" value="ECO:0007669"/>
    <property type="project" value="InterPro"/>
</dbReference>
<dbReference type="EMBL" id="VNKQ01000019">
    <property type="protein sequence ID" value="KAG0645371.1"/>
    <property type="molecule type" value="Genomic_DNA"/>
</dbReference>
<dbReference type="InterPro" id="IPR020846">
    <property type="entry name" value="MFS_dom"/>
</dbReference>
<keyword evidence="4 5" id="KW-0472">Membrane</keyword>
<feature type="transmembrane region" description="Helical" evidence="5">
    <location>
        <begin position="119"/>
        <end position="138"/>
    </location>
</feature>
<evidence type="ECO:0000259" key="6">
    <source>
        <dbReference type="PROSITE" id="PS50850"/>
    </source>
</evidence>
<dbReference type="GO" id="GO:0005886">
    <property type="term" value="C:plasma membrane"/>
    <property type="evidence" value="ECO:0007669"/>
    <property type="project" value="TreeGrafter"/>
</dbReference>
<evidence type="ECO:0000256" key="4">
    <source>
        <dbReference type="ARBA" id="ARBA00023136"/>
    </source>
</evidence>
<feature type="transmembrane region" description="Helical" evidence="5">
    <location>
        <begin position="177"/>
        <end position="197"/>
    </location>
</feature>
<feature type="transmembrane region" description="Helical" evidence="5">
    <location>
        <begin position="312"/>
        <end position="333"/>
    </location>
</feature>
<dbReference type="OrthoDB" id="6770063at2759"/>
<comment type="subcellular location">
    <subcellularLocation>
        <location evidence="1">Membrane</location>
        <topology evidence="1">Multi-pass membrane protein</topology>
    </subcellularLocation>
</comment>
<feature type="transmembrane region" description="Helical" evidence="5">
    <location>
        <begin position="265"/>
        <end position="291"/>
    </location>
</feature>
<dbReference type="Gene3D" id="1.20.1250.20">
    <property type="entry name" value="MFS general substrate transporter like domains"/>
    <property type="match status" value="1"/>
</dbReference>
<evidence type="ECO:0000313" key="7">
    <source>
        <dbReference type="EMBL" id="KAG0645371.1"/>
    </source>
</evidence>
<feature type="transmembrane region" description="Helical" evidence="5">
    <location>
        <begin position="150"/>
        <end position="171"/>
    </location>
</feature>
<feature type="transmembrane region" description="Helical" evidence="5">
    <location>
        <begin position="504"/>
        <end position="528"/>
    </location>
</feature>
<feature type="transmembrane region" description="Helical" evidence="5">
    <location>
        <begin position="60"/>
        <end position="79"/>
    </location>
</feature>
<feature type="transmembrane region" description="Helical" evidence="5">
    <location>
        <begin position="405"/>
        <end position="424"/>
    </location>
</feature>
<name>A0A9P6SKG7_9HELO</name>
<dbReference type="SUPFAM" id="SSF103473">
    <property type="entry name" value="MFS general substrate transporter"/>
    <property type="match status" value="1"/>
</dbReference>
<dbReference type="Proteomes" id="UP000785200">
    <property type="component" value="Unassembled WGS sequence"/>
</dbReference>
<reference evidence="7" key="1">
    <citation type="submission" date="2019-07" db="EMBL/GenBank/DDBJ databases">
        <title>Hyphodiscus hymeniophilus genome sequencing and assembly.</title>
        <authorList>
            <person name="Kramer G."/>
            <person name="Nodwell J."/>
        </authorList>
    </citation>
    <scope>NUCLEOTIDE SEQUENCE</scope>
    <source>
        <strain evidence="7">ATCC 34498</strain>
    </source>
</reference>
<dbReference type="PROSITE" id="PS50850">
    <property type="entry name" value="MFS"/>
    <property type="match status" value="1"/>
</dbReference>
<dbReference type="InterPro" id="IPR011701">
    <property type="entry name" value="MFS"/>
</dbReference>
<feature type="transmembrane region" description="Helical" evidence="5">
    <location>
        <begin position="353"/>
        <end position="374"/>
    </location>
</feature>
<keyword evidence="2 5" id="KW-0812">Transmembrane</keyword>
<feature type="transmembrane region" description="Helical" evidence="5">
    <location>
        <begin position="436"/>
        <end position="463"/>
    </location>
</feature>
<dbReference type="PANTHER" id="PTHR23501:SF39">
    <property type="entry name" value="MULTIDRUG TRANSPORTER, PUTATIVE (AFU_ORTHOLOGUE AFUA_1G05010)-RELATED"/>
    <property type="match status" value="1"/>
</dbReference>
<comment type="caution">
    <text evidence="7">The sequence shown here is derived from an EMBL/GenBank/DDBJ whole genome shotgun (WGS) entry which is preliminary data.</text>
</comment>
<keyword evidence="8" id="KW-1185">Reference proteome</keyword>
<dbReference type="Pfam" id="PF07690">
    <property type="entry name" value="MFS_1"/>
    <property type="match status" value="1"/>
</dbReference>
<feature type="transmembrane region" description="Helical" evidence="5">
    <location>
        <begin position="381"/>
        <end position="399"/>
    </location>
</feature>
<proteinExistence type="predicted"/>
<gene>
    <name evidence="7" type="ORF">D0Z07_8878</name>
</gene>
<accession>A0A9P6SKG7</accession>
<evidence type="ECO:0000313" key="8">
    <source>
        <dbReference type="Proteomes" id="UP000785200"/>
    </source>
</evidence>
<sequence>MGSSRCSTCADEKRTMAHYRRRLIFGLLLPFMVQSLDVTIISGALPFIASDFHQLSQLNWIVSAFNLCSATFIPAWGQFADVFGRYAAMQGALFCMILGSALAAGSPVTAFPMLLVGRAIQGMGCAGLNILTNVILADKVSLAENAKNKSLFTLVSGVGYGIGPVIGGYLTQVSWRWCFIINIPIGVAGIIIVHFVLRPVLLGPQEITRTDGTADSQISPGSTFIARLSTFDLGGQFLFLFGLGLLILALTWAGSYYPWHDVKVIVPLTTGLVLLLAFIRWEYLMIPGSFLANRYPHRQAMIPLKLLCTRNVGILIYINLITGMAMYAVFYFVDLYFALVLSYPSGKAGQNLLYYLPGLAAGAYAAMFACNVYPRKTYPPLLLGTLLEALGITLLAVALRADHLPLIYAMMALTGVGTGLRFMPATLHGVGYYPAHIARVVALLLLSSSLGGALATTVMLNIFNHRLSGVGIDGGGGSVASLDAVKGLSEGAQVLLRDRAREGISLAFFAVSSFMWLGLVAMVGLGNVDIGREGAGREENVSKGSYLGSLVRGRGLVIPLVNLDVPGARDSNLGEPHLGRHIRFLSLDWTRQLLQANDHAPLIARPHQILITSPAIMHDLRRAKLPPSDTTRAALSDIEPAPGIPVLVLRLLVATVLEEGTEDHGVGGESNEEDVEGGDEGAEVLLSAVIYHHR</sequence>
<dbReference type="AlphaFoldDB" id="A0A9P6SKG7"/>
<dbReference type="PANTHER" id="PTHR23501">
    <property type="entry name" value="MAJOR FACILITATOR SUPERFAMILY"/>
    <property type="match status" value="1"/>
</dbReference>
<evidence type="ECO:0000256" key="2">
    <source>
        <dbReference type="ARBA" id="ARBA00022692"/>
    </source>
</evidence>
<organism evidence="7 8">
    <name type="scientific">Hyphodiscus hymeniophilus</name>
    <dbReference type="NCBI Taxonomy" id="353542"/>
    <lineage>
        <taxon>Eukaryota</taxon>
        <taxon>Fungi</taxon>
        <taxon>Dikarya</taxon>
        <taxon>Ascomycota</taxon>
        <taxon>Pezizomycotina</taxon>
        <taxon>Leotiomycetes</taxon>
        <taxon>Helotiales</taxon>
        <taxon>Hyphodiscaceae</taxon>
        <taxon>Hyphodiscus</taxon>
    </lineage>
</organism>
<feature type="transmembrane region" description="Helical" evidence="5">
    <location>
        <begin position="237"/>
        <end position="259"/>
    </location>
</feature>
<evidence type="ECO:0000256" key="1">
    <source>
        <dbReference type="ARBA" id="ARBA00004141"/>
    </source>
</evidence>
<dbReference type="InterPro" id="IPR036259">
    <property type="entry name" value="MFS_trans_sf"/>
</dbReference>